<dbReference type="SUPFAM" id="SSF57196">
    <property type="entry name" value="EGF/Laminin"/>
    <property type="match status" value="1"/>
</dbReference>
<keyword evidence="4" id="KW-0106">Calcium</keyword>
<evidence type="ECO:0000256" key="8">
    <source>
        <dbReference type="SAM" id="Coils"/>
    </source>
</evidence>
<keyword evidence="8" id="KW-0175">Coiled coil</keyword>
<dbReference type="OrthoDB" id="283575at2759"/>
<evidence type="ECO:0000256" key="7">
    <source>
        <dbReference type="PROSITE-ProRule" id="PRU00076"/>
    </source>
</evidence>
<evidence type="ECO:0000313" key="10">
    <source>
        <dbReference type="Proteomes" id="UP000504635"/>
    </source>
</evidence>
<reference evidence="11" key="1">
    <citation type="submission" date="2025-08" db="UniProtKB">
        <authorList>
            <consortium name="RefSeq"/>
        </authorList>
    </citation>
    <scope>IDENTIFICATION</scope>
    <source>
        <tissue evidence="11">Gonads</tissue>
    </source>
</reference>
<dbReference type="Pfam" id="PF00008">
    <property type="entry name" value="EGF"/>
    <property type="match status" value="1"/>
</dbReference>
<keyword evidence="1 7" id="KW-0245">EGF-like domain</keyword>
<comment type="caution">
    <text evidence="7">Lacks conserved residue(s) required for the propagation of feature annotation.</text>
</comment>
<dbReference type="KEGG" id="soy:115880707"/>
<evidence type="ECO:0000313" key="11">
    <source>
        <dbReference type="RefSeq" id="XP_030753846.1"/>
    </source>
</evidence>
<dbReference type="PROSITE" id="PS00022">
    <property type="entry name" value="EGF_1"/>
    <property type="match status" value="1"/>
</dbReference>
<dbReference type="InterPro" id="IPR000742">
    <property type="entry name" value="EGF"/>
</dbReference>
<dbReference type="CDD" id="cd00054">
    <property type="entry name" value="EGF_CA"/>
    <property type="match status" value="1"/>
</dbReference>
<accession>A0A6J2XS36</accession>
<dbReference type="PANTHER" id="PTHR24049">
    <property type="entry name" value="CRUMBS FAMILY MEMBER"/>
    <property type="match status" value="1"/>
</dbReference>
<feature type="disulfide bond" evidence="7">
    <location>
        <begin position="206"/>
        <end position="215"/>
    </location>
</feature>
<dbReference type="GO" id="GO:0048589">
    <property type="term" value="P:developmental growth"/>
    <property type="evidence" value="ECO:0007669"/>
    <property type="project" value="UniProtKB-ARBA"/>
</dbReference>
<evidence type="ECO:0000256" key="2">
    <source>
        <dbReference type="ARBA" id="ARBA00022729"/>
    </source>
</evidence>
<dbReference type="SMART" id="SM00181">
    <property type="entry name" value="EGF"/>
    <property type="match status" value="2"/>
</dbReference>
<dbReference type="PROSITE" id="PS50026">
    <property type="entry name" value="EGF_3"/>
    <property type="match status" value="1"/>
</dbReference>
<proteinExistence type="predicted"/>
<dbReference type="PROSITE" id="PS01186">
    <property type="entry name" value="EGF_2"/>
    <property type="match status" value="1"/>
</dbReference>
<organism evidence="10 11">
    <name type="scientific">Sitophilus oryzae</name>
    <name type="common">Rice weevil</name>
    <name type="synonym">Curculio oryzae</name>
    <dbReference type="NCBI Taxonomy" id="7048"/>
    <lineage>
        <taxon>Eukaryota</taxon>
        <taxon>Metazoa</taxon>
        <taxon>Ecdysozoa</taxon>
        <taxon>Arthropoda</taxon>
        <taxon>Hexapoda</taxon>
        <taxon>Insecta</taxon>
        <taxon>Pterygota</taxon>
        <taxon>Neoptera</taxon>
        <taxon>Endopterygota</taxon>
        <taxon>Coleoptera</taxon>
        <taxon>Polyphaga</taxon>
        <taxon>Cucujiformia</taxon>
        <taxon>Curculionidae</taxon>
        <taxon>Dryophthorinae</taxon>
        <taxon>Sitophilus</taxon>
    </lineage>
</organism>
<feature type="disulfide bond" evidence="7">
    <location>
        <begin position="187"/>
        <end position="204"/>
    </location>
</feature>
<keyword evidence="2" id="KW-0732">Signal</keyword>
<sequence length="247" mass="28146">MLDNSVGIRFRDVSPESFILSHRKGFVRAVRNAMNCKSKDVIIVSVQPSRDDDLLRARRNVDYLNERSKRYIHKDLDVLFTVRKSDDGFYSSDTIRKALNDNLEELEESTKLVVEEIIRLECNNKYCLYGSCQDHYVLDTSELEPVSTDVTSFVSPKHHQKLECLCNEGYGGDRCDTIVNECARNPCPVFKICIPDASQTGYSCQCPEGFAGPSCDVDISKCHDQNCYIARNPMSFHERVTAVQDHQ</sequence>
<protein>
    <submittedName>
        <fullName evidence="11">Fat-like cadherin-related tumor suppressor homolog</fullName>
    </submittedName>
</protein>
<dbReference type="Gene3D" id="2.10.25.10">
    <property type="entry name" value="Laminin"/>
    <property type="match status" value="1"/>
</dbReference>
<evidence type="ECO:0000256" key="3">
    <source>
        <dbReference type="ARBA" id="ARBA00022737"/>
    </source>
</evidence>
<dbReference type="AlphaFoldDB" id="A0A6J2XS36"/>
<dbReference type="GeneID" id="115880707"/>
<keyword evidence="3" id="KW-0677">Repeat</keyword>
<evidence type="ECO:0000256" key="4">
    <source>
        <dbReference type="ARBA" id="ARBA00022837"/>
    </source>
</evidence>
<gene>
    <name evidence="11" type="primary">LOC115880707</name>
</gene>
<keyword evidence="5 7" id="KW-1015">Disulfide bond</keyword>
<dbReference type="Proteomes" id="UP000504635">
    <property type="component" value="Unplaced"/>
</dbReference>
<feature type="domain" description="EGF-like" evidence="9">
    <location>
        <begin position="178"/>
        <end position="216"/>
    </location>
</feature>
<evidence type="ECO:0000256" key="1">
    <source>
        <dbReference type="ARBA" id="ARBA00022536"/>
    </source>
</evidence>
<evidence type="ECO:0000256" key="6">
    <source>
        <dbReference type="ARBA" id="ARBA00023180"/>
    </source>
</evidence>
<dbReference type="InterPro" id="IPR051022">
    <property type="entry name" value="Notch_Cell-Fate_Det"/>
</dbReference>
<evidence type="ECO:0000259" key="9">
    <source>
        <dbReference type="PROSITE" id="PS50026"/>
    </source>
</evidence>
<feature type="coiled-coil region" evidence="8">
    <location>
        <begin position="96"/>
        <end position="123"/>
    </location>
</feature>
<keyword evidence="10" id="KW-1185">Reference proteome</keyword>
<evidence type="ECO:0000256" key="5">
    <source>
        <dbReference type="ARBA" id="ARBA00023157"/>
    </source>
</evidence>
<dbReference type="InParanoid" id="A0A6J2XS36"/>
<dbReference type="RefSeq" id="XP_030753846.1">
    <property type="nucleotide sequence ID" value="XM_030897986.1"/>
</dbReference>
<name>A0A6J2XS36_SITOR</name>
<keyword evidence="6" id="KW-0325">Glycoprotein</keyword>
<dbReference type="FunFam" id="2.10.25.10:FF:000508">
    <property type="entry name" value="Eyes shut homolog"/>
    <property type="match status" value="1"/>
</dbReference>